<feature type="compositionally biased region" description="Low complexity" evidence="1">
    <location>
        <begin position="72"/>
        <end position="84"/>
    </location>
</feature>
<comment type="caution">
    <text evidence="2">The sequence shown here is derived from an EMBL/GenBank/DDBJ whole genome shotgun (WGS) entry which is preliminary data.</text>
</comment>
<reference evidence="2 3" key="1">
    <citation type="submission" date="2018-11" db="EMBL/GenBank/DDBJ databases">
        <title>Whole genome sequence of Streptomyces chrestomyceticus NBRC 13444(T).</title>
        <authorList>
            <person name="Komaki H."/>
            <person name="Tamura T."/>
        </authorList>
    </citation>
    <scope>NUCLEOTIDE SEQUENCE [LARGE SCALE GENOMIC DNA]</scope>
    <source>
        <strain evidence="2 3">NBRC 13444</strain>
    </source>
</reference>
<dbReference type="PANTHER" id="PTHR34796">
    <property type="entry name" value="EXPRESSED PROTEIN"/>
    <property type="match status" value="1"/>
</dbReference>
<dbReference type="Proteomes" id="UP000287830">
    <property type="component" value="Unassembled WGS sequence"/>
</dbReference>
<dbReference type="SUPFAM" id="SSF140663">
    <property type="entry name" value="TTHA0068-like"/>
    <property type="match status" value="1"/>
</dbReference>
<dbReference type="InterPro" id="IPR005500">
    <property type="entry name" value="DUF309"/>
</dbReference>
<dbReference type="Pfam" id="PF03745">
    <property type="entry name" value="DUF309"/>
    <property type="match status" value="1"/>
</dbReference>
<sequence>MNVTRRDEGGDPACWLDQVCQECGRITDRPAEPGCEHCGAGSAAAVADAPEAEGRTMAARARKENPREDLGGDLNKGLNSDLNGGLNGVLSGGPDGGPDGGLDGGSGEALGEDLNEGSGGGPDEDLNRIPDEAPEPPAAARDRDPEGRARNARPRDGLGRPLPYGTPGVARQPEGVERSPREALTEAQDLLDRGLPFHAHEVLEDAWKMSPEPERQLWRGLAQLAVGLTHAARGNAKGGAALLLRGTGAIAPYADTVPYGIDVPGLTDWAQDLADRLDRPVAAAGNAPRLCGGGGTGTAE</sequence>
<feature type="region of interest" description="Disordered" evidence="1">
    <location>
        <begin position="48"/>
        <end position="182"/>
    </location>
</feature>
<name>A0A7U9PWB3_9ACTN</name>
<dbReference type="InterPro" id="IPR023203">
    <property type="entry name" value="TTHA0068_sf"/>
</dbReference>
<evidence type="ECO:0000256" key="1">
    <source>
        <dbReference type="SAM" id="MobiDB-lite"/>
    </source>
</evidence>
<evidence type="ECO:0000313" key="2">
    <source>
        <dbReference type="EMBL" id="GCD33395.1"/>
    </source>
</evidence>
<dbReference type="PANTHER" id="PTHR34796:SF1">
    <property type="entry name" value="EXPRESSED PROTEIN"/>
    <property type="match status" value="1"/>
</dbReference>
<gene>
    <name evidence="2" type="ORF">OEIGOIKO_01114</name>
</gene>
<protein>
    <recommendedName>
        <fullName evidence="4">DUF309 domain-containing protein</fullName>
    </recommendedName>
</protein>
<dbReference type="AlphaFoldDB" id="A0A7U9PWB3"/>
<proteinExistence type="predicted"/>
<feature type="compositionally biased region" description="Basic and acidic residues" evidence="1">
    <location>
        <begin position="61"/>
        <end position="70"/>
    </location>
</feature>
<feature type="compositionally biased region" description="Basic and acidic residues" evidence="1">
    <location>
        <begin position="140"/>
        <end position="158"/>
    </location>
</feature>
<evidence type="ECO:0000313" key="3">
    <source>
        <dbReference type="Proteomes" id="UP000287830"/>
    </source>
</evidence>
<feature type="compositionally biased region" description="Gly residues" evidence="1">
    <location>
        <begin position="85"/>
        <end position="108"/>
    </location>
</feature>
<dbReference type="Gene3D" id="1.10.3450.10">
    <property type="entry name" value="TTHA0068-like"/>
    <property type="match status" value="1"/>
</dbReference>
<accession>A0A7U9PWB3</accession>
<organism evidence="2 3">
    <name type="scientific">Streptomyces chrestomyceticus JCM 4735</name>
    <dbReference type="NCBI Taxonomy" id="1306181"/>
    <lineage>
        <taxon>Bacteria</taxon>
        <taxon>Bacillati</taxon>
        <taxon>Actinomycetota</taxon>
        <taxon>Actinomycetes</taxon>
        <taxon>Kitasatosporales</taxon>
        <taxon>Streptomycetaceae</taxon>
        <taxon>Streptomyces</taxon>
    </lineage>
</organism>
<evidence type="ECO:0008006" key="4">
    <source>
        <dbReference type="Google" id="ProtNLM"/>
    </source>
</evidence>
<dbReference type="EMBL" id="BHZC01000001">
    <property type="protein sequence ID" value="GCD33395.1"/>
    <property type="molecule type" value="Genomic_DNA"/>
</dbReference>